<dbReference type="SUPFAM" id="SSF52540">
    <property type="entry name" value="P-loop containing nucleoside triphosphate hydrolases"/>
    <property type="match status" value="1"/>
</dbReference>
<evidence type="ECO:0000256" key="2">
    <source>
        <dbReference type="ARBA" id="ARBA00022741"/>
    </source>
</evidence>
<dbReference type="GO" id="GO:1904812">
    <property type="term" value="P:rRNA acetylation involved in maturation of SSU-rRNA"/>
    <property type="evidence" value="ECO:0007669"/>
    <property type="project" value="TreeGrafter"/>
</dbReference>
<feature type="domain" description="TcmA/NAT10 helicase" evidence="5">
    <location>
        <begin position="117"/>
        <end position="218"/>
    </location>
</feature>
<dbReference type="PANTHER" id="PTHR10925:SF5">
    <property type="entry name" value="RNA CYTIDINE ACETYLTRANSFERASE"/>
    <property type="match status" value="1"/>
</dbReference>
<dbReference type="PANTHER" id="PTHR10925">
    <property type="entry name" value="N-ACETYLTRANSFERASE 10"/>
    <property type="match status" value="1"/>
</dbReference>
<dbReference type="Gene3D" id="3.40.50.300">
    <property type="entry name" value="P-loop containing nucleotide triphosphate hydrolases"/>
    <property type="match status" value="1"/>
</dbReference>
<dbReference type="InterPro" id="IPR007807">
    <property type="entry name" value="TcmA/NAT10_helicase"/>
</dbReference>
<accession>A0A432JGI0</accession>
<organism evidence="6">
    <name type="scientific">Billgrantia gudaonensis</name>
    <dbReference type="NCBI Taxonomy" id="376427"/>
    <lineage>
        <taxon>Bacteria</taxon>
        <taxon>Pseudomonadati</taxon>
        <taxon>Pseudomonadota</taxon>
        <taxon>Gammaproteobacteria</taxon>
        <taxon>Oceanospirillales</taxon>
        <taxon>Halomonadaceae</taxon>
        <taxon>Billgrantia</taxon>
    </lineage>
</organism>
<keyword evidence="2" id="KW-0547">Nucleotide-binding</keyword>
<dbReference type="InterPro" id="IPR027417">
    <property type="entry name" value="P-loop_NTPase"/>
</dbReference>
<dbReference type="GO" id="GO:0005524">
    <property type="term" value="F:ATP binding"/>
    <property type="evidence" value="ECO:0007669"/>
    <property type="project" value="UniProtKB-KW"/>
</dbReference>
<evidence type="ECO:0000256" key="4">
    <source>
        <dbReference type="ARBA" id="ARBA00023315"/>
    </source>
</evidence>
<keyword evidence="4" id="KW-0012">Acyltransferase</keyword>
<gene>
    <name evidence="6" type="ORF">DSL92_08895</name>
</gene>
<comment type="caution">
    <text evidence="6">The sequence shown here is derived from an EMBL/GenBank/DDBJ whole genome shotgun (WGS) entry which is preliminary data.</text>
</comment>
<sequence>MANTTCWYSMPARPVTPSTPMLSGTDRHAACRRSGATAHPRGLGRGGRYVLCEAARASAGRLVRYRPLAGSQRCASAADADIAPEHDVSVDDPACLTADQAVAVAACGDARRRRPLVLTADRGRGKTAALGIACARLLEGGEAQVLLTAPVPQRWRRCSSGWRYCTPGGGGARGQRLRGGAWWPVEFLPPALSDRVARGIAGGAGSLLLVDEAAAIPAGCWASG</sequence>
<name>A0A432JGI0_9GAMM</name>
<dbReference type="GO" id="GO:1990883">
    <property type="term" value="F:18S rRNA cytidine N-acetyltransferase activity"/>
    <property type="evidence" value="ECO:0007669"/>
    <property type="project" value="TreeGrafter"/>
</dbReference>
<keyword evidence="3" id="KW-0067">ATP-binding</keyword>
<evidence type="ECO:0000259" key="5">
    <source>
        <dbReference type="Pfam" id="PF05127"/>
    </source>
</evidence>
<dbReference type="InterPro" id="IPR032672">
    <property type="entry name" value="TmcA/NAT10/Kre33"/>
</dbReference>
<dbReference type="AlphaFoldDB" id="A0A432JGI0"/>
<dbReference type="EMBL" id="RXHI01000030">
    <property type="protein sequence ID" value="RUA21911.1"/>
    <property type="molecule type" value="Genomic_DNA"/>
</dbReference>
<evidence type="ECO:0000313" key="6">
    <source>
        <dbReference type="EMBL" id="RUA21911.1"/>
    </source>
</evidence>
<keyword evidence="1" id="KW-0808">Transferase</keyword>
<dbReference type="Pfam" id="PF05127">
    <property type="entry name" value="NAT10_TcmA_helicase"/>
    <property type="match status" value="1"/>
</dbReference>
<evidence type="ECO:0000256" key="3">
    <source>
        <dbReference type="ARBA" id="ARBA00022840"/>
    </source>
</evidence>
<evidence type="ECO:0000256" key="1">
    <source>
        <dbReference type="ARBA" id="ARBA00022679"/>
    </source>
</evidence>
<proteinExistence type="predicted"/>
<reference evidence="6" key="1">
    <citation type="submission" date="2018-12" db="EMBL/GenBank/DDBJ databases">
        <authorList>
            <person name="Jadhav K."/>
            <person name="Kushwaha B."/>
            <person name="Jadhav I."/>
        </authorList>
    </citation>
    <scope>NUCLEOTIDE SEQUENCE [LARGE SCALE GENOMIC DNA]</scope>
    <source>
        <strain evidence="6">SBS 10</strain>
    </source>
</reference>
<dbReference type="GO" id="GO:0000049">
    <property type="term" value="F:tRNA binding"/>
    <property type="evidence" value="ECO:0007669"/>
    <property type="project" value="TreeGrafter"/>
</dbReference>
<protein>
    <recommendedName>
        <fullName evidence="5">TcmA/NAT10 helicase domain-containing protein</fullName>
    </recommendedName>
</protein>